<dbReference type="SMART" id="SM00304">
    <property type="entry name" value="HAMP"/>
    <property type="match status" value="1"/>
</dbReference>
<dbReference type="InterPro" id="IPR006675">
    <property type="entry name" value="HDIG_dom"/>
</dbReference>
<comment type="caution">
    <text evidence="5">The sequence shown here is derived from an EMBL/GenBank/DDBJ whole genome shotgun (WGS) entry which is preliminary data.</text>
</comment>
<dbReference type="Gene3D" id="6.10.340.10">
    <property type="match status" value="1"/>
</dbReference>
<dbReference type="CDD" id="cd06225">
    <property type="entry name" value="HAMP"/>
    <property type="match status" value="1"/>
</dbReference>
<dbReference type="InterPro" id="IPR003607">
    <property type="entry name" value="HD/PDEase_dom"/>
</dbReference>
<keyword evidence="6" id="KW-1185">Reference proteome</keyword>
<keyword evidence="1" id="KW-0472">Membrane</keyword>
<protein>
    <submittedName>
        <fullName evidence="5">HD domain-containing protein</fullName>
    </submittedName>
</protein>
<keyword evidence="1" id="KW-1133">Transmembrane helix</keyword>
<dbReference type="Pfam" id="PF00672">
    <property type="entry name" value="HAMP"/>
    <property type="match status" value="1"/>
</dbReference>
<evidence type="ECO:0000313" key="5">
    <source>
        <dbReference type="EMBL" id="MDT8899652.1"/>
    </source>
</evidence>
<feature type="domain" description="HD" evidence="3">
    <location>
        <begin position="238"/>
        <end position="360"/>
    </location>
</feature>
<evidence type="ECO:0000259" key="4">
    <source>
        <dbReference type="PROSITE" id="PS51832"/>
    </source>
</evidence>
<dbReference type="PANTHER" id="PTHR45228">
    <property type="entry name" value="CYCLIC DI-GMP PHOSPHODIESTERASE TM_0186-RELATED"/>
    <property type="match status" value="1"/>
</dbReference>
<accession>A0ABU3NS55</accession>
<proteinExistence type="predicted"/>
<feature type="transmembrane region" description="Helical" evidence="1">
    <location>
        <begin position="141"/>
        <end position="164"/>
    </location>
</feature>
<evidence type="ECO:0000313" key="6">
    <source>
        <dbReference type="Proteomes" id="UP001254848"/>
    </source>
</evidence>
<organism evidence="5 6">
    <name type="scientific">Anaeroselena agilis</name>
    <dbReference type="NCBI Taxonomy" id="3063788"/>
    <lineage>
        <taxon>Bacteria</taxon>
        <taxon>Bacillati</taxon>
        <taxon>Bacillota</taxon>
        <taxon>Negativicutes</taxon>
        <taxon>Acetonemataceae</taxon>
        <taxon>Anaeroselena</taxon>
    </lineage>
</organism>
<dbReference type="PROSITE" id="PS51831">
    <property type="entry name" value="HD"/>
    <property type="match status" value="1"/>
</dbReference>
<dbReference type="EMBL" id="JAUOZS010000001">
    <property type="protein sequence ID" value="MDT8899652.1"/>
    <property type="molecule type" value="Genomic_DNA"/>
</dbReference>
<dbReference type="InterPro" id="IPR037522">
    <property type="entry name" value="HD_GYP_dom"/>
</dbReference>
<gene>
    <name evidence="5" type="ORF">Q4T40_00130</name>
</gene>
<dbReference type="InterPro" id="IPR052020">
    <property type="entry name" value="Cyclic_di-GMP/3'3'-cGAMP_PDE"/>
</dbReference>
<reference evidence="5 6" key="1">
    <citation type="submission" date="2023-07" db="EMBL/GenBank/DDBJ databases">
        <title>The novel representative of Negativicutes class, Anaeroselena agilis gen. nov. sp. nov.</title>
        <authorList>
            <person name="Prokofeva M.I."/>
            <person name="Elcheninov A.G."/>
            <person name="Klyukina A."/>
            <person name="Kublanov I.V."/>
            <person name="Frolov E.N."/>
            <person name="Podosokorskaya O.A."/>
        </authorList>
    </citation>
    <scope>NUCLEOTIDE SEQUENCE [LARGE SCALE GENOMIC DNA]</scope>
    <source>
        <strain evidence="5 6">4137-cl</strain>
    </source>
</reference>
<evidence type="ECO:0000259" key="2">
    <source>
        <dbReference type="PROSITE" id="PS50885"/>
    </source>
</evidence>
<dbReference type="InterPro" id="IPR006674">
    <property type="entry name" value="HD_domain"/>
</dbReference>
<dbReference type="RefSeq" id="WP_413782416.1">
    <property type="nucleotide sequence ID" value="NZ_JAUOZS010000001.1"/>
</dbReference>
<dbReference type="SUPFAM" id="SSF109604">
    <property type="entry name" value="HD-domain/PDEase-like"/>
    <property type="match status" value="1"/>
</dbReference>
<dbReference type="Pfam" id="PF13487">
    <property type="entry name" value="HD_5"/>
    <property type="match status" value="1"/>
</dbReference>
<dbReference type="Proteomes" id="UP001254848">
    <property type="component" value="Unassembled WGS sequence"/>
</dbReference>
<feature type="domain" description="HD-GYP" evidence="4">
    <location>
        <begin position="216"/>
        <end position="411"/>
    </location>
</feature>
<evidence type="ECO:0000256" key="1">
    <source>
        <dbReference type="SAM" id="Phobius"/>
    </source>
</evidence>
<dbReference type="PROSITE" id="PS50885">
    <property type="entry name" value="HAMP"/>
    <property type="match status" value="1"/>
</dbReference>
<sequence>MSLRSRIFIAIFMLATAISLALSYTLFTHMRDNHIETLQKDLTTIASIAAWQINGDDITYELRNRRIMEAVANSAGIYRAFLVKSVPSRDFLWESIGRGAVHAGDGGVTGYGTVFDARGDAVALLGVEADAATIDQNIKHLALRILLIALAAIGLSGLGSFILARAFTKRIGALEAALSEIATGKYETSLEVNQQEETARLARIINELAANLHKRRSEQLVSAIEALVAALDAKDAYTYGHSSEVALIAERMAEYMGQSEEDLFRIRFAALLHDIGKIGVPDSILNKHGPLSHEERACIQQHPKLGAKIIAGIPAMHDIAEIILHHHECWDGRGYPEGLAGSHIPLGARIIAIADAYQAMTSDRPYRKGMSRDEAMAEICRCSGTQFDPALVAVFQRTGGRGVAPEGTGPPTIVRVHNFNRYSS</sequence>
<feature type="domain" description="HAMP" evidence="2">
    <location>
        <begin position="165"/>
        <end position="217"/>
    </location>
</feature>
<name>A0ABU3NS55_9FIRM</name>
<dbReference type="NCBIfam" id="TIGR00277">
    <property type="entry name" value="HDIG"/>
    <property type="match status" value="1"/>
</dbReference>
<dbReference type="Gene3D" id="1.10.3210.10">
    <property type="entry name" value="Hypothetical protein af1432"/>
    <property type="match status" value="1"/>
</dbReference>
<dbReference type="PROSITE" id="PS51832">
    <property type="entry name" value="HD_GYP"/>
    <property type="match status" value="1"/>
</dbReference>
<dbReference type="InterPro" id="IPR003660">
    <property type="entry name" value="HAMP_dom"/>
</dbReference>
<dbReference type="SMART" id="SM00471">
    <property type="entry name" value="HDc"/>
    <property type="match status" value="1"/>
</dbReference>
<keyword evidence="1" id="KW-0812">Transmembrane</keyword>
<dbReference type="PANTHER" id="PTHR45228:SF4">
    <property type="entry name" value="LIPOPROTEIN"/>
    <property type="match status" value="1"/>
</dbReference>
<dbReference type="CDD" id="cd00077">
    <property type="entry name" value="HDc"/>
    <property type="match status" value="1"/>
</dbReference>
<evidence type="ECO:0000259" key="3">
    <source>
        <dbReference type="PROSITE" id="PS51831"/>
    </source>
</evidence>